<reference evidence="7 8" key="1">
    <citation type="submission" date="2024-03" db="EMBL/GenBank/DDBJ databases">
        <title>Mouse gut bacterial collection (mGBC) of GemPharmatech.</title>
        <authorList>
            <person name="He Y."/>
            <person name="Dong L."/>
            <person name="Wu D."/>
            <person name="Gao X."/>
            <person name="Lin Z."/>
        </authorList>
    </citation>
    <scope>NUCLEOTIDE SEQUENCE [LARGE SCALE GENOMIC DNA]</scope>
    <source>
        <strain evidence="7 8">54-13</strain>
    </source>
</reference>
<dbReference type="SUPFAM" id="SSF50182">
    <property type="entry name" value="Sm-like ribonucleoproteins"/>
    <property type="match status" value="1"/>
</dbReference>
<dbReference type="InterPro" id="IPR010920">
    <property type="entry name" value="LSM_dom_sf"/>
</dbReference>
<keyword evidence="2 5" id="KW-0812">Transmembrane</keyword>
<evidence type="ECO:0000256" key="2">
    <source>
        <dbReference type="ARBA" id="ARBA00022692"/>
    </source>
</evidence>
<feature type="transmembrane region" description="Helical" evidence="5">
    <location>
        <begin position="141"/>
        <end position="159"/>
    </location>
</feature>
<dbReference type="InterPro" id="IPR030192">
    <property type="entry name" value="YbdG"/>
</dbReference>
<gene>
    <name evidence="7" type="ORF">AAK873_00120</name>
</gene>
<keyword evidence="3 5" id="KW-1133">Transmembrane helix</keyword>
<comment type="caution">
    <text evidence="7">The sequence shown here is derived from an EMBL/GenBank/DDBJ whole genome shotgun (WGS) entry which is preliminary data.</text>
</comment>
<dbReference type="InterPro" id="IPR023408">
    <property type="entry name" value="MscS_beta-dom_sf"/>
</dbReference>
<dbReference type="InterPro" id="IPR006685">
    <property type="entry name" value="MscS_channel_2nd"/>
</dbReference>
<dbReference type="PANTHER" id="PTHR30414">
    <property type="entry name" value="MINICONDUCTANCE MECHANOSENSITIVE CHANNEL YBDG"/>
    <property type="match status" value="1"/>
</dbReference>
<organism evidence="7 8">
    <name type="scientific">Heminiphilus faecis</name>
    <dbReference type="NCBI Taxonomy" id="2601703"/>
    <lineage>
        <taxon>Bacteria</taxon>
        <taxon>Pseudomonadati</taxon>
        <taxon>Bacteroidota</taxon>
        <taxon>Bacteroidia</taxon>
        <taxon>Bacteroidales</taxon>
        <taxon>Muribaculaceae</taxon>
        <taxon>Heminiphilus</taxon>
    </lineage>
</organism>
<keyword evidence="8" id="KW-1185">Reference proteome</keyword>
<evidence type="ECO:0000313" key="7">
    <source>
        <dbReference type="EMBL" id="MEY8244017.1"/>
    </source>
</evidence>
<dbReference type="PANTHER" id="PTHR30414:SF0">
    <property type="entry name" value="MINICONDUCTANCE MECHANOSENSITIVE CHANNEL YBDG"/>
    <property type="match status" value="1"/>
</dbReference>
<evidence type="ECO:0000259" key="6">
    <source>
        <dbReference type="Pfam" id="PF00924"/>
    </source>
</evidence>
<evidence type="ECO:0000256" key="3">
    <source>
        <dbReference type="ARBA" id="ARBA00022989"/>
    </source>
</evidence>
<dbReference type="Pfam" id="PF00924">
    <property type="entry name" value="MS_channel_2nd"/>
    <property type="match status" value="1"/>
</dbReference>
<feature type="transmembrane region" description="Helical" evidence="5">
    <location>
        <begin position="20"/>
        <end position="39"/>
    </location>
</feature>
<dbReference type="RefSeq" id="WP_121697808.1">
    <property type="nucleotide sequence ID" value="NZ_JBCLPP010000001.1"/>
</dbReference>
<dbReference type="EMBL" id="JBCLPP010000001">
    <property type="protein sequence ID" value="MEY8244017.1"/>
    <property type="molecule type" value="Genomic_DNA"/>
</dbReference>
<feature type="domain" description="Mechanosensitive ion channel MscS" evidence="6">
    <location>
        <begin position="183"/>
        <end position="251"/>
    </location>
</feature>
<keyword evidence="4 5" id="KW-0472">Membrane</keyword>
<evidence type="ECO:0000256" key="1">
    <source>
        <dbReference type="ARBA" id="ARBA00004370"/>
    </source>
</evidence>
<evidence type="ECO:0000313" key="8">
    <source>
        <dbReference type="Proteomes" id="UP001565200"/>
    </source>
</evidence>
<feature type="transmembrane region" description="Helical" evidence="5">
    <location>
        <begin position="101"/>
        <end position="120"/>
    </location>
</feature>
<protein>
    <submittedName>
        <fullName evidence="7">Mechanosensitive ion channel domain-containing protein</fullName>
    </submittedName>
</protein>
<accession>A0ABV4CSN9</accession>
<dbReference type="Gene3D" id="2.30.30.60">
    <property type="match status" value="1"/>
</dbReference>
<evidence type="ECO:0000256" key="4">
    <source>
        <dbReference type="ARBA" id="ARBA00023136"/>
    </source>
</evidence>
<comment type="subcellular location">
    <subcellularLocation>
        <location evidence="1">Membrane</location>
    </subcellularLocation>
</comment>
<evidence type="ECO:0000256" key="5">
    <source>
        <dbReference type="SAM" id="Phobius"/>
    </source>
</evidence>
<proteinExistence type="predicted"/>
<dbReference type="Proteomes" id="UP001565200">
    <property type="component" value="Unassembled WGS sequence"/>
</dbReference>
<feature type="transmembrane region" description="Helical" evidence="5">
    <location>
        <begin position="165"/>
        <end position="192"/>
    </location>
</feature>
<name>A0ABV4CSN9_9BACT</name>
<sequence length="392" mass="44316">MEEILQDIGVEIDNLNLLGQFIMLAAVLVVASVIYMLYTKIIVKLILKATAKTDTKWDDYLLNIDVLNSLKHLIFPIILYFFTPLVFQGHPEALFYARKTILVWLIIVCVKLCLAVLDGLHIASTEETGLKHHPLNGLTQMLKLIAICVGVIIGISALLDKNPAVILTGLGASAAVLMLVFKDTILGLVAGVQLSVNKMLKTGDWITIPTRNINGIVKHVALTTVKVQNYDNTIVTVPPYALISESFQNWNSMQESGARRVMRSINIDMNTIRFCTPDEMRRYEDNGWLDGMERSGDTEVNLRVFRHYLENYLVNHPRIVVNDDKKMFLMIRQLQPTPQGLPIELYFFSSFTAWKPYEYMQADIFDHTIAIIKEFGLKIYQAPSGTDLALIK</sequence>